<dbReference type="SUPFAM" id="SSF110324">
    <property type="entry name" value="Ribosomal L27 protein-like"/>
    <property type="match status" value="1"/>
</dbReference>
<dbReference type="PANTHER" id="PTHR12686">
    <property type="entry name" value="3'-5' EXORIBONUCLEASE CSL4-RELATED"/>
    <property type="match status" value="1"/>
</dbReference>
<feature type="non-terminal residue" evidence="4">
    <location>
        <position position="130"/>
    </location>
</feature>
<evidence type="ECO:0000259" key="3">
    <source>
        <dbReference type="Pfam" id="PF14382"/>
    </source>
</evidence>
<name>A0A9N9JJJ4_9GLOM</name>
<keyword evidence="2" id="KW-0271">Exosome</keyword>
<reference evidence="4" key="1">
    <citation type="submission" date="2021-06" db="EMBL/GenBank/DDBJ databases">
        <authorList>
            <person name="Kallberg Y."/>
            <person name="Tangrot J."/>
            <person name="Rosling A."/>
        </authorList>
    </citation>
    <scope>NUCLEOTIDE SEQUENCE</scope>
    <source>
        <strain evidence="4">CL551</strain>
    </source>
</reference>
<feature type="domain" description="Exosome complex component N-terminal" evidence="3">
    <location>
        <begin position="32"/>
        <end position="65"/>
    </location>
</feature>
<protein>
    <submittedName>
        <fullName evidence="4">12312_t:CDS:1</fullName>
    </submittedName>
</protein>
<proteinExistence type="predicted"/>
<evidence type="ECO:0000256" key="2">
    <source>
        <dbReference type="ARBA" id="ARBA00022835"/>
    </source>
</evidence>
<feature type="non-terminal residue" evidence="4">
    <location>
        <position position="1"/>
    </location>
</feature>
<dbReference type="GO" id="GO:0006396">
    <property type="term" value="P:RNA processing"/>
    <property type="evidence" value="ECO:0007669"/>
    <property type="project" value="InterPro"/>
</dbReference>
<evidence type="ECO:0000256" key="1">
    <source>
        <dbReference type="ARBA" id="ARBA00004604"/>
    </source>
</evidence>
<dbReference type="Gene3D" id="2.40.50.100">
    <property type="match status" value="1"/>
</dbReference>
<dbReference type="PANTHER" id="PTHR12686:SF8">
    <property type="entry name" value="EXOSOME COMPLEX COMPONENT CSL4"/>
    <property type="match status" value="1"/>
</dbReference>
<comment type="caution">
    <text evidence="4">The sequence shown here is derived from an EMBL/GenBank/DDBJ whole genome shotgun (WGS) entry which is preliminary data.</text>
</comment>
<dbReference type="EMBL" id="CAJVPV010055100">
    <property type="protein sequence ID" value="CAG8784050.1"/>
    <property type="molecule type" value="Genomic_DNA"/>
</dbReference>
<dbReference type="OrthoDB" id="440760at2759"/>
<dbReference type="InterPro" id="IPR012340">
    <property type="entry name" value="NA-bd_OB-fold"/>
</dbReference>
<dbReference type="Pfam" id="PF14382">
    <property type="entry name" value="ECR1_N"/>
    <property type="match status" value="1"/>
</dbReference>
<dbReference type="InterPro" id="IPR025721">
    <property type="entry name" value="Exosome_cplx_N_dom"/>
</dbReference>
<dbReference type="AlphaFoldDB" id="A0A9N9JJJ4"/>
<organism evidence="4 5">
    <name type="scientific">Acaulospora morrowiae</name>
    <dbReference type="NCBI Taxonomy" id="94023"/>
    <lineage>
        <taxon>Eukaryota</taxon>
        <taxon>Fungi</taxon>
        <taxon>Fungi incertae sedis</taxon>
        <taxon>Mucoromycota</taxon>
        <taxon>Glomeromycotina</taxon>
        <taxon>Glomeromycetes</taxon>
        <taxon>Diversisporales</taxon>
        <taxon>Acaulosporaceae</taxon>
        <taxon>Acaulospora</taxon>
    </lineage>
</organism>
<keyword evidence="5" id="KW-1185">Reference proteome</keyword>
<dbReference type="GO" id="GO:0005737">
    <property type="term" value="C:cytoplasm"/>
    <property type="evidence" value="ECO:0007669"/>
    <property type="project" value="TreeGrafter"/>
</dbReference>
<evidence type="ECO:0000313" key="4">
    <source>
        <dbReference type="EMBL" id="CAG8784050.1"/>
    </source>
</evidence>
<dbReference type="Proteomes" id="UP000789342">
    <property type="component" value="Unassembled WGS sequence"/>
</dbReference>
<dbReference type="GO" id="GO:0000176">
    <property type="term" value="C:nuclear exosome (RNase complex)"/>
    <property type="evidence" value="ECO:0007669"/>
    <property type="project" value="TreeGrafter"/>
</dbReference>
<gene>
    <name evidence="4" type="ORF">AMORRO_LOCUS17567</name>
</gene>
<evidence type="ECO:0000313" key="5">
    <source>
        <dbReference type="Proteomes" id="UP000789342"/>
    </source>
</evidence>
<dbReference type="GO" id="GO:0005730">
    <property type="term" value="C:nucleolus"/>
    <property type="evidence" value="ECO:0007669"/>
    <property type="project" value="UniProtKB-SubCell"/>
</dbReference>
<dbReference type="Gene3D" id="2.40.50.140">
    <property type="entry name" value="Nucleic acid-binding proteins"/>
    <property type="match status" value="1"/>
</dbReference>
<dbReference type="InterPro" id="IPR039771">
    <property type="entry name" value="Csl4"/>
</dbReference>
<sequence length="130" mass="14275">CFERDGGVFLLLLQRTVHDLVIRDEIMSTKYVTPGRRLCYADNVAAGPGTYLRGEYIYSSVVGAVRELAPSAEGEPRTITVTREKIQSIIPEVDSIVTGRVIRMSTKEAVVSIMVVGNIPCTGDFQGIIR</sequence>
<comment type="subcellular location">
    <subcellularLocation>
        <location evidence="1">Nucleus</location>
        <location evidence="1">Nucleolus</location>
    </subcellularLocation>
</comment>
<accession>A0A9N9JJJ4</accession>